<dbReference type="Pfam" id="PF13472">
    <property type="entry name" value="Lipase_GDSL_2"/>
    <property type="match status" value="1"/>
</dbReference>
<name>A0A4R0NV65_9SPHI</name>
<evidence type="ECO:0000259" key="1">
    <source>
        <dbReference type="Pfam" id="PF13472"/>
    </source>
</evidence>
<dbReference type="PANTHER" id="PTHR30383">
    <property type="entry name" value="THIOESTERASE 1/PROTEASE 1/LYSOPHOSPHOLIPASE L1"/>
    <property type="match status" value="1"/>
</dbReference>
<comment type="caution">
    <text evidence="2">The sequence shown here is derived from an EMBL/GenBank/DDBJ whole genome shotgun (WGS) entry which is preliminary data.</text>
</comment>
<proteinExistence type="predicted"/>
<dbReference type="PROSITE" id="PS01098">
    <property type="entry name" value="LIPASE_GDSL_SER"/>
    <property type="match status" value="1"/>
</dbReference>
<organism evidence="2 3">
    <name type="scientific">Pedobacter psychroterrae</name>
    <dbReference type="NCBI Taxonomy" id="2530453"/>
    <lineage>
        <taxon>Bacteria</taxon>
        <taxon>Pseudomonadati</taxon>
        <taxon>Bacteroidota</taxon>
        <taxon>Sphingobacteriia</taxon>
        <taxon>Sphingobacteriales</taxon>
        <taxon>Sphingobacteriaceae</taxon>
        <taxon>Pedobacter</taxon>
    </lineage>
</organism>
<dbReference type="InterPro" id="IPR036514">
    <property type="entry name" value="SGNH_hydro_sf"/>
</dbReference>
<reference evidence="2 3" key="1">
    <citation type="submission" date="2019-02" db="EMBL/GenBank/DDBJ databases">
        <title>Pedobacter sp. RP-1-14 sp. nov., isolated from Arctic soil.</title>
        <authorList>
            <person name="Dahal R.H."/>
        </authorList>
    </citation>
    <scope>NUCLEOTIDE SEQUENCE [LARGE SCALE GENOMIC DNA]</scope>
    <source>
        <strain evidence="2 3">RP-1-14</strain>
    </source>
</reference>
<protein>
    <submittedName>
        <fullName evidence="2">G-D-S-L family lipolytic protein</fullName>
    </submittedName>
</protein>
<dbReference type="Gene3D" id="3.40.50.1110">
    <property type="entry name" value="SGNH hydrolase"/>
    <property type="match status" value="1"/>
</dbReference>
<dbReference type="RefSeq" id="WP_131594032.1">
    <property type="nucleotide sequence ID" value="NZ_SJSL01000001.1"/>
</dbReference>
<evidence type="ECO:0000313" key="3">
    <source>
        <dbReference type="Proteomes" id="UP000293347"/>
    </source>
</evidence>
<dbReference type="Proteomes" id="UP000293347">
    <property type="component" value="Unassembled WGS sequence"/>
</dbReference>
<dbReference type="InterPro" id="IPR051532">
    <property type="entry name" value="Ester_Hydrolysis_Enzymes"/>
</dbReference>
<dbReference type="AlphaFoldDB" id="A0A4R0NV65"/>
<accession>A0A4R0NV65</accession>
<feature type="domain" description="SGNH hydrolase-type esterase" evidence="1">
    <location>
        <begin position="32"/>
        <end position="210"/>
    </location>
</feature>
<keyword evidence="3" id="KW-1185">Reference proteome</keyword>
<dbReference type="InterPro" id="IPR013830">
    <property type="entry name" value="SGNH_hydro"/>
</dbReference>
<dbReference type="InterPro" id="IPR008265">
    <property type="entry name" value="Lipase_GDSL_AS"/>
</dbReference>
<gene>
    <name evidence="2" type="ORF">EZ437_05490</name>
</gene>
<dbReference type="OrthoDB" id="9794725at2"/>
<dbReference type="GO" id="GO:0016298">
    <property type="term" value="F:lipase activity"/>
    <property type="evidence" value="ECO:0007669"/>
    <property type="project" value="InterPro"/>
</dbReference>
<evidence type="ECO:0000313" key="2">
    <source>
        <dbReference type="EMBL" id="TCD03425.1"/>
    </source>
</evidence>
<dbReference type="SUPFAM" id="SSF52266">
    <property type="entry name" value="SGNH hydrolase"/>
    <property type="match status" value="1"/>
</dbReference>
<dbReference type="EMBL" id="SJSL01000001">
    <property type="protein sequence ID" value="TCD03425.1"/>
    <property type="molecule type" value="Genomic_DNA"/>
</dbReference>
<sequence>MKTYLKPMAFMSAFLMVLFFSAMKLKPKKIIFFGDSITQAGVQPGGYVDLIKKGLGTENYEVIGAGIGGNKVYDLYLRMENDVLNKKPDAVVIYVGVNDVWHKLSSRTGTDYDKFIGFYNALIKKIQDNGAKVILVTPAVIGEKKNGANEMDAELDKYSGAIREIAAKNNLPLCDLRKIFTDYNIAKNADDKEKGILTTDGVHLNPEGNQTVAANLLAIIKKLF</sequence>
<dbReference type="GO" id="GO:0006629">
    <property type="term" value="P:lipid metabolic process"/>
    <property type="evidence" value="ECO:0007669"/>
    <property type="project" value="InterPro"/>
</dbReference>